<dbReference type="SMART" id="SM00261">
    <property type="entry name" value="FU"/>
    <property type="match status" value="4"/>
</dbReference>
<feature type="chain" id="PRO_5003974026" description="Furin repeat-containing protein" evidence="1">
    <location>
        <begin position="17"/>
        <end position="373"/>
    </location>
</feature>
<evidence type="ECO:0000313" key="3">
    <source>
        <dbReference type="Proteomes" id="UP000014680"/>
    </source>
</evidence>
<feature type="signal peptide" evidence="1">
    <location>
        <begin position="1"/>
        <end position="16"/>
    </location>
</feature>
<dbReference type="VEuPathDB" id="AmoebaDB:EIN_427030"/>
<evidence type="ECO:0000313" key="2">
    <source>
        <dbReference type="EMBL" id="ELP87706.1"/>
    </source>
</evidence>
<dbReference type="Gene3D" id="2.10.220.10">
    <property type="entry name" value="Hormone Receptor, Insulin-like Growth Factor Receptor 1, Chain A, domain 2"/>
    <property type="match status" value="4"/>
</dbReference>
<evidence type="ECO:0000256" key="1">
    <source>
        <dbReference type="SAM" id="SignalP"/>
    </source>
</evidence>
<dbReference type="PANTHER" id="PTHR23275">
    <property type="entry name" value="CABRIOLET.-RELATED"/>
    <property type="match status" value="1"/>
</dbReference>
<dbReference type="InterPro" id="IPR006212">
    <property type="entry name" value="Furin_repeat"/>
</dbReference>
<dbReference type="AlphaFoldDB" id="L7FL78"/>
<dbReference type="PANTHER" id="PTHR23275:SF100">
    <property type="entry name" value="EGF-LIKE DOMAIN-CONTAINING PROTEIN"/>
    <property type="match status" value="1"/>
</dbReference>
<reference evidence="2 3" key="1">
    <citation type="submission" date="2012-10" db="EMBL/GenBank/DDBJ databases">
        <authorList>
            <person name="Zafar N."/>
            <person name="Inman J."/>
            <person name="Hall N."/>
            <person name="Lorenzi H."/>
            <person name="Caler E."/>
        </authorList>
    </citation>
    <scope>NUCLEOTIDE SEQUENCE [LARGE SCALE GENOMIC DNA]</scope>
    <source>
        <strain evidence="2 3">IP1</strain>
    </source>
</reference>
<dbReference type="Proteomes" id="UP000014680">
    <property type="component" value="Unassembled WGS sequence"/>
</dbReference>
<dbReference type="InterPro" id="IPR052798">
    <property type="entry name" value="Giardia_VSA"/>
</dbReference>
<proteinExistence type="predicted"/>
<accession>L7FL78</accession>
<keyword evidence="1" id="KW-0732">Signal</keyword>
<protein>
    <recommendedName>
        <fullName evidence="4">Furin repeat-containing protein</fullName>
    </recommendedName>
</protein>
<dbReference type="Pfam" id="PF03302">
    <property type="entry name" value="VSP"/>
    <property type="match status" value="1"/>
</dbReference>
<gene>
    <name evidence="2" type="ORF">EIN_427030</name>
</gene>
<dbReference type="KEGG" id="eiv:EIN_427030"/>
<dbReference type="InterPro" id="IPR005127">
    <property type="entry name" value="Giardia_VSP"/>
</dbReference>
<dbReference type="InterPro" id="IPR009030">
    <property type="entry name" value="Growth_fac_rcpt_cys_sf"/>
</dbReference>
<keyword evidence="3" id="KW-1185">Reference proteome</keyword>
<dbReference type="OrthoDB" id="300641at2759"/>
<evidence type="ECO:0008006" key="4">
    <source>
        <dbReference type="Google" id="ProtNLM"/>
    </source>
</evidence>
<name>L7FL78_ENTIV</name>
<dbReference type="GeneID" id="14886685"/>
<dbReference type="EMBL" id="KB206801">
    <property type="protein sequence ID" value="ELP87706.1"/>
    <property type="molecule type" value="Genomic_DNA"/>
</dbReference>
<organism evidence="2 3">
    <name type="scientific">Entamoeba invadens IP1</name>
    <dbReference type="NCBI Taxonomy" id="370355"/>
    <lineage>
        <taxon>Eukaryota</taxon>
        <taxon>Amoebozoa</taxon>
        <taxon>Evosea</taxon>
        <taxon>Archamoebae</taxon>
        <taxon>Mastigamoebida</taxon>
        <taxon>Entamoebidae</taxon>
        <taxon>Entamoeba</taxon>
    </lineage>
</organism>
<dbReference type="RefSeq" id="XP_004254477.1">
    <property type="nucleotide sequence ID" value="XM_004254429.1"/>
</dbReference>
<dbReference type="SUPFAM" id="SSF57184">
    <property type="entry name" value="Growth factor receptor domain"/>
    <property type="match status" value="3"/>
</dbReference>
<sequence length="373" mass="40586">MRTLIFLSFTLLTAFSNDCNPPLDKCLSCKENNPKECDKCEQGYYVKDKICKKCLAGCTICTGDTTCTQCSDGYYLKENKCSKCLNGCSKCGSDTICSKCETGYYLEKGKCTQEVNAKYVKLAVQNAVMPPIVLDVLMGIIKVVKHALHVWQIINVPLVNTCDTTVNACGSGSKCAACVEVTGKQTIKCTKCATQTDYINLDETCDKTCKTGKANKDTMKCEKCTIGGCETCETVASAEQCTKCENKYIATDKLSCVDKCTTGKSVDTPIKKCDMCATSNCDVCDKDDKCTKCKTDFNLVSDNLKCVEKCPEGYNTDKTNKKCIKCVVEGCATCEKVDECTACMAEYKLEGGKCSGAHTISAIMAMVVMAFLF</sequence>